<keyword evidence="12" id="KW-0368">Histidine biosynthesis</keyword>
<evidence type="ECO:0000256" key="1">
    <source>
        <dbReference type="ARBA" id="ARBA00004777"/>
    </source>
</evidence>
<dbReference type="Pfam" id="PF02882">
    <property type="entry name" value="THF_DHG_CYH_C"/>
    <property type="match status" value="1"/>
</dbReference>
<dbReference type="OrthoDB" id="1845775at2759"/>
<dbReference type="Pfam" id="PF01268">
    <property type="entry name" value="FTHFS"/>
    <property type="match status" value="2"/>
</dbReference>
<dbReference type="InterPro" id="IPR000672">
    <property type="entry name" value="THF_DH/CycHdrlase"/>
</dbReference>
<comment type="pathway">
    <text evidence="1">One-carbon metabolism; tetrahydrofolate interconversion.</text>
</comment>
<evidence type="ECO:0000256" key="14">
    <source>
        <dbReference type="ARBA" id="ARBA00052194"/>
    </source>
</evidence>
<comment type="similarity">
    <text evidence="3">In the C-terminal section; belongs to the formate--tetrahydrofolate ligase family.</text>
</comment>
<dbReference type="GO" id="GO:0005739">
    <property type="term" value="C:mitochondrion"/>
    <property type="evidence" value="ECO:0007669"/>
    <property type="project" value="TreeGrafter"/>
</dbReference>
<keyword evidence="13" id="KW-0486">Methionine biosynthesis</keyword>
<evidence type="ECO:0000256" key="3">
    <source>
        <dbReference type="ARBA" id="ARBA00006985"/>
    </source>
</evidence>
<evidence type="ECO:0000313" key="16">
    <source>
        <dbReference type="EMBL" id="PKU37721.1"/>
    </source>
</evidence>
<evidence type="ECO:0000256" key="12">
    <source>
        <dbReference type="ARBA" id="ARBA00023102"/>
    </source>
</evidence>
<evidence type="ECO:0000313" key="17">
    <source>
        <dbReference type="Proteomes" id="UP000233556"/>
    </source>
</evidence>
<dbReference type="FunFam" id="3.10.410.10:FF:000001">
    <property type="entry name" value="Putative formate--tetrahydrofolate ligase"/>
    <property type="match status" value="1"/>
</dbReference>
<comment type="subunit">
    <text evidence="4">Homodimer.</text>
</comment>
<keyword evidence="6" id="KW-0554">One-carbon metabolism</keyword>
<dbReference type="SUPFAM" id="SSF51735">
    <property type="entry name" value="NAD(P)-binding Rossmann-fold domains"/>
    <property type="match status" value="1"/>
</dbReference>
<evidence type="ECO:0000256" key="7">
    <source>
        <dbReference type="ARBA" id="ARBA00022598"/>
    </source>
</evidence>
<proteinExistence type="inferred from homology"/>
<dbReference type="FunFam" id="3.40.50.300:FF:000556">
    <property type="entry name" value="Methylenetetrahydrofolate dehydrogenase (NADP+ dependent) 1 like"/>
    <property type="match status" value="1"/>
</dbReference>
<dbReference type="InterPro" id="IPR020628">
    <property type="entry name" value="Formate_THF_ligase_CS"/>
</dbReference>
<evidence type="ECO:0000256" key="6">
    <source>
        <dbReference type="ARBA" id="ARBA00022563"/>
    </source>
</evidence>
<evidence type="ECO:0000259" key="15">
    <source>
        <dbReference type="Pfam" id="PF02882"/>
    </source>
</evidence>
<keyword evidence="11" id="KW-0067">ATP-binding</keyword>
<dbReference type="FunFam" id="3.40.50.300:FF:001522">
    <property type="entry name" value="Probable MIS1-C1-tetrahydrofolate synthase, mitochondrial"/>
    <property type="match status" value="1"/>
</dbReference>
<dbReference type="InterPro" id="IPR020631">
    <property type="entry name" value="THF_DH/CycHdrlase_NAD-bd_dom"/>
</dbReference>
<dbReference type="GO" id="GO:0006164">
    <property type="term" value="P:purine nucleotide biosynthetic process"/>
    <property type="evidence" value="ECO:0007669"/>
    <property type="project" value="UniProtKB-KW"/>
</dbReference>
<dbReference type="Gene3D" id="3.10.410.10">
    <property type="entry name" value="Formyltetrahydrofolate synthetase, domain 3"/>
    <property type="match status" value="1"/>
</dbReference>
<dbReference type="PRINTS" id="PR00085">
    <property type="entry name" value="THFDHDRGNASE"/>
</dbReference>
<dbReference type="GO" id="GO:0004488">
    <property type="term" value="F:methylenetetrahydrofolate dehydrogenase (NADP+) activity"/>
    <property type="evidence" value="ECO:0007669"/>
    <property type="project" value="UniProtKB-EC"/>
</dbReference>
<evidence type="ECO:0000256" key="2">
    <source>
        <dbReference type="ARBA" id="ARBA00005559"/>
    </source>
</evidence>
<keyword evidence="7" id="KW-0436">Ligase</keyword>
<dbReference type="GO" id="GO:0005829">
    <property type="term" value="C:cytosol"/>
    <property type="evidence" value="ECO:0007669"/>
    <property type="project" value="TreeGrafter"/>
</dbReference>
<organism evidence="16 17">
    <name type="scientific">Limosa lapponica baueri</name>
    <dbReference type="NCBI Taxonomy" id="1758121"/>
    <lineage>
        <taxon>Eukaryota</taxon>
        <taxon>Metazoa</taxon>
        <taxon>Chordata</taxon>
        <taxon>Craniata</taxon>
        <taxon>Vertebrata</taxon>
        <taxon>Euteleostomi</taxon>
        <taxon>Archelosauria</taxon>
        <taxon>Archosauria</taxon>
        <taxon>Dinosauria</taxon>
        <taxon>Saurischia</taxon>
        <taxon>Theropoda</taxon>
        <taxon>Coelurosauria</taxon>
        <taxon>Aves</taxon>
        <taxon>Neognathae</taxon>
        <taxon>Neoaves</taxon>
        <taxon>Charadriiformes</taxon>
        <taxon>Scolopacidae</taxon>
        <taxon>Limosa</taxon>
    </lineage>
</organism>
<dbReference type="CDD" id="cd00477">
    <property type="entry name" value="FTHFS"/>
    <property type="match status" value="1"/>
</dbReference>
<dbReference type="Proteomes" id="UP000233556">
    <property type="component" value="Unassembled WGS sequence"/>
</dbReference>
<dbReference type="GO" id="GO:0004329">
    <property type="term" value="F:formate-tetrahydrofolate ligase activity"/>
    <property type="evidence" value="ECO:0007669"/>
    <property type="project" value="UniProtKB-EC"/>
</dbReference>
<reference evidence="17" key="1">
    <citation type="submission" date="2017-11" db="EMBL/GenBank/DDBJ databases">
        <authorList>
            <person name="Lima N.C."/>
            <person name="Parody-Merino A.M."/>
            <person name="Battley P.F."/>
            <person name="Fidler A.E."/>
            <person name="Prosdocimi F."/>
        </authorList>
    </citation>
    <scope>NUCLEOTIDE SEQUENCE [LARGE SCALE GENOMIC DNA]</scope>
</reference>
<dbReference type="Gene3D" id="3.40.50.300">
    <property type="entry name" value="P-loop containing nucleotide triphosphate hydrolases"/>
    <property type="match status" value="2"/>
</dbReference>
<evidence type="ECO:0000256" key="8">
    <source>
        <dbReference type="ARBA" id="ARBA00022605"/>
    </source>
</evidence>
<comment type="similarity">
    <text evidence="2">In the N-terminal section; belongs to the tetrahydrofolate dehydrogenase/cyclohydrolase family.</text>
</comment>
<protein>
    <recommendedName>
        <fullName evidence="5">formate--tetrahydrofolate ligase</fullName>
        <ecNumber evidence="5">6.3.4.3</ecNumber>
    </recommendedName>
</protein>
<evidence type="ECO:0000256" key="5">
    <source>
        <dbReference type="ARBA" id="ARBA00012295"/>
    </source>
</evidence>
<dbReference type="SUPFAM" id="SSF52540">
    <property type="entry name" value="P-loop containing nucleoside triphosphate hydrolases"/>
    <property type="match status" value="1"/>
</dbReference>
<accession>A0A2I0TVA1</accession>
<dbReference type="InterPro" id="IPR036291">
    <property type="entry name" value="NAD(P)-bd_dom_sf"/>
</dbReference>
<comment type="catalytic activity">
    <reaction evidence="14">
        <text>(6R)-5,10-methylene-5,6,7,8-tetrahydrofolate + NADP(+) = (6R)-5,10-methenyltetrahydrofolate + NADPH</text>
        <dbReference type="Rhea" id="RHEA:22812"/>
        <dbReference type="ChEBI" id="CHEBI:15636"/>
        <dbReference type="ChEBI" id="CHEBI:57455"/>
        <dbReference type="ChEBI" id="CHEBI:57783"/>
        <dbReference type="ChEBI" id="CHEBI:58349"/>
        <dbReference type="EC" id="1.5.1.5"/>
    </reaction>
</comment>
<dbReference type="InterPro" id="IPR027417">
    <property type="entry name" value="P-loop_NTPase"/>
</dbReference>
<dbReference type="GO" id="GO:0009086">
    <property type="term" value="P:methionine biosynthetic process"/>
    <property type="evidence" value="ECO:0007669"/>
    <property type="project" value="UniProtKB-KW"/>
</dbReference>
<keyword evidence="8" id="KW-0028">Amino-acid biosynthesis</keyword>
<dbReference type="PANTHER" id="PTHR48099:SF12">
    <property type="entry name" value="MONOFUNCTIONAL C1-TETRAHYDROFOLATE SYNTHASE, MITOCHONDRIAL"/>
    <property type="match status" value="1"/>
</dbReference>
<dbReference type="Gene3D" id="1.10.8.770">
    <property type="match status" value="1"/>
</dbReference>
<dbReference type="EC" id="6.3.4.3" evidence="5"/>
<dbReference type="PANTHER" id="PTHR48099">
    <property type="entry name" value="C-1-TETRAHYDROFOLATE SYNTHASE, CYTOPLASMIC-RELATED"/>
    <property type="match status" value="1"/>
</dbReference>
<keyword evidence="10" id="KW-0658">Purine biosynthesis</keyword>
<name>A0A2I0TVA1_LIMLA</name>
<keyword evidence="9" id="KW-0547">Nucleotide-binding</keyword>
<evidence type="ECO:0000256" key="10">
    <source>
        <dbReference type="ARBA" id="ARBA00022755"/>
    </source>
</evidence>
<reference evidence="17" key="2">
    <citation type="submission" date="2017-12" db="EMBL/GenBank/DDBJ databases">
        <title>Genome sequence of the Bar-tailed Godwit (Limosa lapponica baueri).</title>
        <authorList>
            <person name="Lima N.C.B."/>
            <person name="Parody-Merino A.M."/>
            <person name="Battley P.F."/>
            <person name="Fidler A.E."/>
            <person name="Prosdocimi F."/>
        </authorList>
    </citation>
    <scope>NUCLEOTIDE SEQUENCE [LARGE SCALE GENOMIC DNA]</scope>
</reference>
<dbReference type="FunFam" id="1.10.8.770:FF:000001">
    <property type="entry name" value="Methylenetetrahydrofolate dehydrogenase (NADP+ dependent) 1 like"/>
    <property type="match status" value="1"/>
</dbReference>
<gene>
    <name evidence="16" type="ORF">llap_11975</name>
</gene>
<sequence>MRLSDVNLGRLVRGDAYDCLVPPTVCAVMELLEDLGGKTVLLVGAGGAVGAALQCLLQREGAATMSCRWKAPQLRTKLQHADVVIIGSTKPDDVPASWIKPGTTVISFSHDLLSEKHNYGQQTNHAAENTVGSLAIAMRMQNMVKNTERWIQSQQYRKWDLHCLKLQPLSPVPSDIEISRAQSPKAVDVLAKEIGLLTDEIEIYGQTKAKVRLSLLERLKDQPDGKYVLVAGITPTPLGEGKSTVTIGLVQALTAHLNINSFACLRQPSQGPTFGVKGGAAGGGYAQVIPMEEFNLHLTGDIHAITAANNLLAAAVDARILHENTQSDKALYNRLVPVVNGVRGFSAIQLARLRRLGINKTDPGTLTEEEISKFARLDIDPSTITWQRVVDTNDRFLRKITVGQANTEKGFVRQVYILSKFSDVGRGLMEIRFPPEFLSIFRVRVREEGVTGALAVLMKDAIKPTLMQTLEGTPVFVHAGPFANIAHGNSSVLADKIALKLVGEKGFVVTEAGFGADIGMEKFFNIKCRASGLVPSVVVLVATVRALKMHGGGPNVTAGAPLKKEYTEENLQLVADGCCNLQKQIQITQLFGVPVVVALNVFKTDSPAEVDLVCEIAKQSGAFDAVPCNHWSAGGRGAVKLAQAVEKAANQKNSFKYLYDLELPIVEKIRIIAQKVYGAQDIELSPAAQSQVDRYTRQGFGNLPICMAKTHLSLSHQPERKGVPTGFVLPISDVRASIGAGFIYPLVGTVADSWNGAREGMRKPLHFRKEYSPNVISSSQSTA</sequence>
<dbReference type="GO" id="GO:0035999">
    <property type="term" value="P:tetrahydrofolate interconversion"/>
    <property type="evidence" value="ECO:0007669"/>
    <property type="project" value="UniProtKB-UniPathway"/>
</dbReference>
<dbReference type="PROSITE" id="PS00721">
    <property type="entry name" value="FTHFS_1"/>
    <property type="match status" value="1"/>
</dbReference>
<evidence type="ECO:0000256" key="13">
    <source>
        <dbReference type="ARBA" id="ARBA00023167"/>
    </source>
</evidence>
<dbReference type="PROSITE" id="PS00722">
    <property type="entry name" value="FTHFS_2"/>
    <property type="match status" value="1"/>
</dbReference>
<dbReference type="AlphaFoldDB" id="A0A2I0TVA1"/>
<evidence type="ECO:0000256" key="11">
    <source>
        <dbReference type="ARBA" id="ARBA00022840"/>
    </source>
</evidence>
<feature type="domain" description="Tetrahydrofolate dehydrogenase/cyclohydrolase NAD(P)-binding" evidence="15">
    <location>
        <begin position="22"/>
        <end position="147"/>
    </location>
</feature>
<dbReference type="GO" id="GO:0005524">
    <property type="term" value="F:ATP binding"/>
    <property type="evidence" value="ECO:0007669"/>
    <property type="project" value="UniProtKB-KW"/>
</dbReference>
<keyword evidence="17" id="KW-1185">Reference proteome</keyword>
<dbReference type="UniPathway" id="UPA00193"/>
<dbReference type="Gene3D" id="3.40.50.720">
    <property type="entry name" value="NAD(P)-binding Rossmann-like Domain"/>
    <property type="match status" value="1"/>
</dbReference>
<evidence type="ECO:0000256" key="4">
    <source>
        <dbReference type="ARBA" id="ARBA00011738"/>
    </source>
</evidence>
<dbReference type="EMBL" id="KZ507014">
    <property type="protein sequence ID" value="PKU37721.1"/>
    <property type="molecule type" value="Genomic_DNA"/>
</dbReference>
<evidence type="ECO:0000256" key="9">
    <source>
        <dbReference type="ARBA" id="ARBA00022741"/>
    </source>
</evidence>
<dbReference type="InterPro" id="IPR000559">
    <property type="entry name" value="Formate_THF_ligase"/>
</dbReference>